<keyword evidence="2" id="KW-0808">Transferase</keyword>
<dbReference type="EC" id="2.3.1.-" evidence="2"/>
<sequence>MLRETFTWLPAWRHNAQAFLNDARVEEVYVAVDDGRILGLAAYHRPGDFLHSLYVAERGRGVGKALLGHVLRVSRGGVTLKCQAANAAAIAFYQHEGWVIRARGVDPGPLGVPWVLMAPG</sequence>
<dbReference type="Proteomes" id="UP001597216">
    <property type="component" value="Unassembled WGS sequence"/>
</dbReference>
<evidence type="ECO:0000313" key="2">
    <source>
        <dbReference type="EMBL" id="MFD1192995.1"/>
    </source>
</evidence>
<protein>
    <submittedName>
        <fullName evidence="2">GNAT family N-acetyltransferase</fullName>
        <ecNumber evidence="2">2.3.1.-</ecNumber>
    </submittedName>
</protein>
<evidence type="ECO:0000259" key="1">
    <source>
        <dbReference type="PROSITE" id="PS51186"/>
    </source>
</evidence>
<dbReference type="CDD" id="cd04301">
    <property type="entry name" value="NAT_SF"/>
    <property type="match status" value="1"/>
</dbReference>
<dbReference type="Pfam" id="PF00583">
    <property type="entry name" value="Acetyltransf_1"/>
    <property type="match status" value="1"/>
</dbReference>
<dbReference type="SUPFAM" id="SSF55729">
    <property type="entry name" value="Acyl-CoA N-acyltransferases (Nat)"/>
    <property type="match status" value="1"/>
</dbReference>
<dbReference type="GO" id="GO:0016746">
    <property type="term" value="F:acyltransferase activity"/>
    <property type="evidence" value="ECO:0007669"/>
    <property type="project" value="UniProtKB-KW"/>
</dbReference>
<feature type="domain" description="N-acetyltransferase" evidence="1">
    <location>
        <begin position="1"/>
        <end position="119"/>
    </location>
</feature>
<proteinExistence type="predicted"/>
<gene>
    <name evidence="2" type="ORF">ACFQ27_20610</name>
</gene>
<dbReference type="InterPro" id="IPR000182">
    <property type="entry name" value="GNAT_dom"/>
</dbReference>
<reference evidence="3" key="1">
    <citation type="journal article" date="2019" name="Int. J. Syst. Evol. Microbiol.">
        <title>The Global Catalogue of Microorganisms (GCM) 10K type strain sequencing project: providing services to taxonomists for standard genome sequencing and annotation.</title>
        <authorList>
            <consortium name="The Broad Institute Genomics Platform"/>
            <consortium name="The Broad Institute Genome Sequencing Center for Infectious Disease"/>
            <person name="Wu L."/>
            <person name="Ma J."/>
        </authorList>
    </citation>
    <scope>NUCLEOTIDE SEQUENCE [LARGE SCALE GENOMIC DNA]</scope>
    <source>
        <strain evidence="3">CCUG 55074</strain>
    </source>
</reference>
<evidence type="ECO:0000313" key="3">
    <source>
        <dbReference type="Proteomes" id="UP001597216"/>
    </source>
</evidence>
<keyword evidence="3" id="KW-1185">Reference proteome</keyword>
<accession>A0ABW3TBJ3</accession>
<organism evidence="2 3">
    <name type="scientific">Phenylobacterium conjunctum</name>
    <dbReference type="NCBI Taxonomy" id="1298959"/>
    <lineage>
        <taxon>Bacteria</taxon>
        <taxon>Pseudomonadati</taxon>
        <taxon>Pseudomonadota</taxon>
        <taxon>Alphaproteobacteria</taxon>
        <taxon>Caulobacterales</taxon>
        <taxon>Caulobacteraceae</taxon>
        <taxon>Phenylobacterium</taxon>
    </lineage>
</organism>
<keyword evidence="2" id="KW-0012">Acyltransferase</keyword>
<dbReference type="PROSITE" id="PS51186">
    <property type="entry name" value="GNAT"/>
    <property type="match status" value="1"/>
</dbReference>
<dbReference type="EMBL" id="JBHTLQ010000103">
    <property type="protein sequence ID" value="MFD1192995.1"/>
    <property type="molecule type" value="Genomic_DNA"/>
</dbReference>
<name>A0ABW3TBJ3_9CAUL</name>
<dbReference type="RefSeq" id="WP_377354888.1">
    <property type="nucleotide sequence ID" value="NZ_JBHTLQ010000103.1"/>
</dbReference>
<dbReference type="Gene3D" id="3.40.630.30">
    <property type="match status" value="1"/>
</dbReference>
<comment type="caution">
    <text evidence="2">The sequence shown here is derived from an EMBL/GenBank/DDBJ whole genome shotgun (WGS) entry which is preliminary data.</text>
</comment>
<dbReference type="InterPro" id="IPR016181">
    <property type="entry name" value="Acyl_CoA_acyltransferase"/>
</dbReference>